<dbReference type="PANTHER" id="PTHR45628:SF7">
    <property type="entry name" value="VOLTAGE-DEPENDENT CALCIUM CHANNEL TYPE A SUBUNIT ALPHA-1"/>
    <property type="match status" value="1"/>
</dbReference>
<dbReference type="AlphaFoldDB" id="A0A2J7RHP3"/>
<keyword evidence="5" id="KW-0407">Ion channel</keyword>
<feature type="compositionally biased region" description="Acidic residues" evidence="6">
    <location>
        <begin position="92"/>
        <end position="103"/>
    </location>
</feature>
<dbReference type="PANTHER" id="PTHR45628">
    <property type="entry name" value="VOLTAGE-DEPENDENT CALCIUM CHANNEL TYPE A SUBUNIT ALPHA-1"/>
    <property type="match status" value="1"/>
</dbReference>
<keyword evidence="7" id="KW-1133">Transmembrane helix</keyword>
<dbReference type="GO" id="GO:0098703">
    <property type="term" value="P:calcium ion import across plasma membrane"/>
    <property type="evidence" value="ECO:0007669"/>
    <property type="project" value="TreeGrafter"/>
</dbReference>
<dbReference type="OrthoDB" id="431720at2759"/>
<proteinExistence type="predicted"/>
<accession>A0A2J7RHP3</accession>
<evidence type="ECO:0008006" key="10">
    <source>
        <dbReference type="Google" id="ProtNLM"/>
    </source>
</evidence>
<evidence type="ECO:0000256" key="1">
    <source>
        <dbReference type="ARBA" id="ARBA00022448"/>
    </source>
</evidence>
<evidence type="ECO:0000256" key="3">
    <source>
        <dbReference type="ARBA" id="ARBA00023065"/>
    </source>
</evidence>
<gene>
    <name evidence="8" type="ORF">B7P43_G03698</name>
</gene>
<protein>
    <recommendedName>
        <fullName evidence="10">Ion transport domain-containing protein</fullName>
    </recommendedName>
</protein>
<name>A0A2J7RHP3_9NEOP</name>
<dbReference type="InterPro" id="IPR050599">
    <property type="entry name" value="VDCC_alpha-1_subunit"/>
</dbReference>
<keyword evidence="1" id="KW-0813">Transport</keyword>
<dbReference type="GO" id="GO:0008331">
    <property type="term" value="F:high voltage-gated calcium channel activity"/>
    <property type="evidence" value="ECO:0007669"/>
    <property type="project" value="TreeGrafter"/>
</dbReference>
<reference evidence="8 9" key="1">
    <citation type="submission" date="2017-12" db="EMBL/GenBank/DDBJ databases">
        <title>Hemimetabolous genomes reveal molecular basis of termite eusociality.</title>
        <authorList>
            <person name="Harrison M.C."/>
            <person name="Jongepier E."/>
            <person name="Robertson H.M."/>
            <person name="Arning N."/>
            <person name="Bitard-Feildel T."/>
            <person name="Chao H."/>
            <person name="Childers C.P."/>
            <person name="Dinh H."/>
            <person name="Doddapaneni H."/>
            <person name="Dugan S."/>
            <person name="Gowin J."/>
            <person name="Greiner C."/>
            <person name="Han Y."/>
            <person name="Hu H."/>
            <person name="Hughes D.S.T."/>
            <person name="Huylmans A.-K."/>
            <person name="Kemena C."/>
            <person name="Kremer L.P.M."/>
            <person name="Lee S.L."/>
            <person name="Lopez-Ezquerra A."/>
            <person name="Mallet L."/>
            <person name="Monroy-Kuhn J.M."/>
            <person name="Moser A."/>
            <person name="Murali S.C."/>
            <person name="Muzny D.M."/>
            <person name="Otani S."/>
            <person name="Piulachs M.-D."/>
            <person name="Poelchau M."/>
            <person name="Qu J."/>
            <person name="Schaub F."/>
            <person name="Wada-Katsumata A."/>
            <person name="Worley K.C."/>
            <person name="Xie Q."/>
            <person name="Ylla G."/>
            <person name="Poulsen M."/>
            <person name="Gibbs R.A."/>
            <person name="Schal C."/>
            <person name="Richards S."/>
            <person name="Belles X."/>
            <person name="Korb J."/>
            <person name="Bornberg-Bauer E."/>
        </authorList>
    </citation>
    <scope>NUCLEOTIDE SEQUENCE [LARGE SCALE GENOMIC DNA]</scope>
    <source>
        <tissue evidence="8">Whole body</tissue>
    </source>
</reference>
<dbReference type="Proteomes" id="UP000235965">
    <property type="component" value="Unassembled WGS sequence"/>
</dbReference>
<evidence type="ECO:0000256" key="2">
    <source>
        <dbReference type="ARBA" id="ARBA00022882"/>
    </source>
</evidence>
<evidence type="ECO:0000313" key="8">
    <source>
        <dbReference type="EMBL" id="PNF40347.1"/>
    </source>
</evidence>
<dbReference type="EMBL" id="NEVH01003739">
    <property type="protein sequence ID" value="PNF40347.1"/>
    <property type="molecule type" value="Genomic_DNA"/>
</dbReference>
<dbReference type="GO" id="GO:0007268">
    <property type="term" value="P:chemical synaptic transmission"/>
    <property type="evidence" value="ECO:0007669"/>
    <property type="project" value="TreeGrafter"/>
</dbReference>
<keyword evidence="7" id="KW-0812">Transmembrane</keyword>
<evidence type="ECO:0000313" key="9">
    <source>
        <dbReference type="Proteomes" id="UP000235965"/>
    </source>
</evidence>
<evidence type="ECO:0000256" key="5">
    <source>
        <dbReference type="ARBA" id="ARBA00023303"/>
    </source>
</evidence>
<evidence type="ECO:0000256" key="6">
    <source>
        <dbReference type="SAM" id="MobiDB-lite"/>
    </source>
</evidence>
<comment type="caution">
    <text evidence="8">The sequence shown here is derived from an EMBL/GenBank/DDBJ whole genome shotgun (WGS) entry which is preliminary data.</text>
</comment>
<organism evidence="8 9">
    <name type="scientific">Cryptotermes secundus</name>
    <dbReference type="NCBI Taxonomy" id="105785"/>
    <lineage>
        <taxon>Eukaryota</taxon>
        <taxon>Metazoa</taxon>
        <taxon>Ecdysozoa</taxon>
        <taxon>Arthropoda</taxon>
        <taxon>Hexapoda</taxon>
        <taxon>Insecta</taxon>
        <taxon>Pterygota</taxon>
        <taxon>Neoptera</taxon>
        <taxon>Polyneoptera</taxon>
        <taxon>Dictyoptera</taxon>
        <taxon>Blattodea</taxon>
        <taxon>Blattoidea</taxon>
        <taxon>Termitoidae</taxon>
        <taxon>Kalotermitidae</taxon>
        <taxon>Cryptotermitinae</taxon>
        <taxon>Cryptotermes</taxon>
    </lineage>
</organism>
<dbReference type="Gene3D" id="6.10.250.2500">
    <property type="match status" value="1"/>
</dbReference>
<keyword evidence="3" id="KW-0406">Ion transport</keyword>
<keyword evidence="4" id="KW-0325">Glycoprotein</keyword>
<feature type="region of interest" description="Disordered" evidence="6">
    <location>
        <begin position="77"/>
        <end position="103"/>
    </location>
</feature>
<dbReference type="GO" id="GO:0005891">
    <property type="term" value="C:voltage-gated calcium channel complex"/>
    <property type="evidence" value="ECO:0007669"/>
    <property type="project" value="TreeGrafter"/>
</dbReference>
<sequence length="171" mass="20305">MLNLVLGVLSGEFAKEREKVENRQTFLKLRRQQQLERELNGYVEWICKAEEVILAEERTTEEEKMHIIEARRRAAAKRKKLKNLGKSKSTDTEEEEGEEEDEDGLSRASYLKSKVRSKGACLQFWRAEKRLRFWIRHTVKTQGFYWFVIVLVFFNTMCTAVEHYGQPDWLT</sequence>
<keyword evidence="2" id="KW-0851">Voltage-gated channel</keyword>
<keyword evidence="7" id="KW-0472">Membrane</keyword>
<keyword evidence="9" id="KW-1185">Reference proteome</keyword>
<dbReference type="GO" id="GO:0045202">
    <property type="term" value="C:synapse"/>
    <property type="evidence" value="ECO:0007669"/>
    <property type="project" value="GOC"/>
</dbReference>
<evidence type="ECO:0000256" key="7">
    <source>
        <dbReference type="SAM" id="Phobius"/>
    </source>
</evidence>
<feature type="non-terminal residue" evidence="8">
    <location>
        <position position="171"/>
    </location>
</feature>
<evidence type="ECO:0000256" key="4">
    <source>
        <dbReference type="ARBA" id="ARBA00023180"/>
    </source>
</evidence>
<feature type="transmembrane region" description="Helical" evidence="7">
    <location>
        <begin position="144"/>
        <end position="165"/>
    </location>
</feature>